<dbReference type="InterPro" id="IPR017946">
    <property type="entry name" value="PLC-like_Pdiesterase_TIM-brl"/>
</dbReference>
<feature type="compositionally biased region" description="Basic residues" evidence="2">
    <location>
        <begin position="40"/>
        <end position="56"/>
    </location>
</feature>
<evidence type="ECO:0000256" key="2">
    <source>
        <dbReference type="SAM" id="MobiDB-lite"/>
    </source>
</evidence>
<keyword evidence="1" id="KW-0442">Lipid degradation</keyword>
<feature type="region of interest" description="Disordered" evidence="2">
    <location>
        <begin position="175"/>
        <end position="233"/>
    </location>
</feature>
<dbReference type="GO" id="GO:0005886">
    <property type="term" value="C:plasma membrane"/>
    <property type="evidence" value="ECO:0007669"/>
    <property type="project" value="TreeGrafter"/>
</dbReference>
<dbReference type="Proteomes" id="UP001180020">
    <property type="component" value="Unassembled WGS sequence"/>
</dbReference>
<dbReference type="GO" id="GO:0016042">
    <property type="term" value="P:lipid catabolic process"/>
    <property type="evidence" value="ECO:0007669"/>
    <property type="project" value="UniProtKB-KW"/>
</dbReference>
<dbReference type="PRINTS" id="PR00390">
    <property type="entry name" value="PHPHLIPASEC"/>
</dbReference>
<name>A0AAV9F592_ACOCL</name>
<proteinExistence type="predicted"/>
<comment type="catalytic activity">
    <reaction evidence="1">
        <text>a 1,2-diacyl-sn-glycero-3-phospho-(1D-myo-inositol-4,5-bisphosphate) + H2O = 1D-myo-inositol 1,4,5-trisphosphate + a 1,2-diacyl-sn-glycerol + H(+)</text>
        <dbReference type="Rhea" id="RHEA:33179"/>
        <dbReference type="ChEBI" id="CHEBI:15377"/>
        <dbReference type="ChEBI" id="CHEBI:15378"/>
        <dbReference type="ChEBI" id="CHEBI:17815"/>
        <dbReference type="ChEBI" id="CHEBI:58456"/>
        <dbReference type="ChEBI" id="CHEBI:203600"/>
        <dbReference type="EC" id="3.1.4.11"/>
    </reaction>
</comment>
<dbReference type="SMART" id="SM00149">
    <property type="entry name" value="PLCYc"/>
    <property type="match status" value="1"/>
</dbReference>
<dbReference type="GO" id="GO:0048015">
    <property type="term" value="P:phosphatidylinositol-mediated signaling"/>
    <property type="evidence" value="ECO:0007669"/>
    <property type="project" value="TreeGrafter"/>
</dbReference>
<accession>A0AAV9F592</accession>
<evidence type="ECO:0000313" key="5">
    <source>
        <dbReference type="Proteomes" id="UP001180020"/>
    </source>
</evidence>
<dbReference type="EMBL" id="JAUJYO010000003">
    <property type="protein sequence ID" value="KAK1320966.1"/>
    <property type="molecule type" value="Genomic_DNA"/>
</dbReference>
<dbReference type="Gene3D" id="3.20.20.190">
    <property type="entry name" value="Phosphatidylinositol (PI) phosphodiesterase"/>
    <property type="match status" value="1"/>
</dbReference>
<keyword evidence="5" id="KW-1185">Reference proteome</keyword>
<dbReference type="AlphaFoldDB" id="A0AAV9F592"/>
<protein>
    <recommendedName>
        <fullName evidence="1">Phosphoinositide phospholipase C</fullName>
        <ecNumber evidence="1">3.1.4.11</ecNumber>
    </recommendedName>
</protein>
<sequence length="367" mass="41876">MDRRAHEVLRRLRTLSREEWARIARDYVNTKNTTQITSHAQKHFLHQSKNAGKQRKGSSIFDLHPPLRPQRYGWFKGMKVIIDRGLQSLKYKMDVSIRDILLLLMAMSLNSIERQFRRRRRRDVEVHQGVVLFLEEVPADEGAVREVLVEWAGGSLGLDGFFRYLFVEAKPPISPSVGGSGSINAKEDDEEARGKEVPLIKSHFDNEDKNSEHIHDVEDQDDGDPTSNQSTAPEYKRLITMHVDPHKVRRLSLSGQELVEASESHSMELLRVYPKGTPVTSSNFSPLNGWIHGAQMISLNMQGFGRSSWLMHGKFRANGGCDFVKKPDLQLKEDENGNVFDLKAKLPVKKTFKGNFSNYFQSQSVHS</sequence>
<comment type="caution">
    <text evidence="4">The sequence shown here is derived from an EMBL/GenBank/DDBJ whole genome shotgun (WGS) entry which is preliminary data.</text>
</comment>
<evidence type="ECO:0000259" key="3">
    <source>
        <dbReference type="PROSITE" id="PS50008"/>
    </source>
</evidence>
<dbReference type="PROSITE" id="PS50008">
    <property type="entry name" value="PIPLC_Y_DOMAIN"/>
    <property type="match status" value="1"/>
</dbReference>
<dbReference type="GO" id="GO:0004435">
    <property type="term" value="F:phosphatidylinositol-4,5-bisphosphate phospholipase C activity"/>
    <property type="evidence" value="ECO:0007669"/>
    <property type="project" value="UniProtKB-EC"/>
</dbReference>
<dbReference type="PANTHER" id="PTHR10336:SF154">
    <property type="entry name" value="PHOSPHOINOSITIDE PHOSPHOLIPASE C 2"/>
    <property type="match status" value="1"/>
</dbReference>
<feature type="region of interest" description="Disordered" evidence="2">
    <location>
        <begin position="40"/>
        <end position="60"/>
    </location>
</feature>
<evidence type="ECO:0000313" key="4">
    <source>
        <dbReference type="EMBL" id="KAK1320966.1"/>
    </source>
</evidence>
<dbReference type="InterPro" id="IPR001192">
    <property type="entry name" value="PI-PLC_fam"/>
</dbReference>
<dbReference type="SUPFAM" id="SSF51695">
    <property type="entry name" value="PLC-like phosphodiesterases"/>
    <property type="match status" value="1"/>
</dbReference>
<feature type="compositionally biased region" description="Basic and acidic residues" evidence="2">
    <location>
        <begin position="192"/>
        <end position="217"/>
    </location>
</feature>
<dbReference type="PANTHER" id="PTHR10336">
    <property type="entry name" value="PHOSPHOINOSITIDE-SPECIFIC PHOSPHOLIPASE C FAMILY PROTEIN"/>
    <property type="match status" value="1"/>
</dbReference>
<keyword evidence="1" id="KW-0378">Hydrolase</keyword>
<feature type="domain" description="PI-PLC Y-box" evidence="3">
    <location>
        <begin position="268"/>
        <end position="329"/>
    </location>
</feature>
<reference evidence="4" key="1">
    <citation type="journal article" date="2023" name="Nat. Commun.">
        <title>Diploid and tetraploid genomes of Acorus and the evolution of monocots.</title>
        <authorList>
            <person name="Ma L."/>
            <person name="Liu K.W."/>
            <person name="Li Z."/>
            <person name="Hsiao Y.Y."/>
            <person name="Qi Y."/>
            <person name="Fu T."/>
            <person name="Tang G.D."/>
            <person name="Zhang D."/>
            <person name="Sun W.H."/>
            <person name="Liu D.K."/>
            <person name="Li Y."/>
            <person name="Chen G.Z."/>
            <person name="Liu X.D."/>
            <person name="Liao X.Y."/>
            <person name="Jiang Y.T."/>
            <person name="Yu X."/>
            <person name="Hao Y."/>
            <person name="Huang J."/>
            <person name="Zhao X.W."/>
            <person name="Ke S."/>
            <person name="Chen Y.Y."/>
            <person name="Wu W.L."/>
            <person name="Hsu J.L."/>
            <person name="Lin Y.F."/>
            <person name="Huang M.D."/>
            <person name="Li C.Y."/>
            <person name="Huang L."/>
            <person name="Wang Z.W."/>
            <person name="Zhao X."/>
            <person name="Zhong W.Y."/>
            <person name="Peng D.H."/>
            <person name="Ahmad S."/>
            <person name="Lan S."/>
            <person name="Zhang J.S."/>
            <person name="Tsai W.C."/>
            <person name="Van de Peer Y."/>
            <person name="Liu Z.J."/>
        </authorList>
    </citation>
    <scope>NUCLEOTIDE SEQUENCE</scope>
    <source>
        <strain evidence="4">CP</strain>
    </source>
</reference>
<reference evidence="4" key="2">
    <citation type="submission" date="2023-06" db="EMBL/GenBank/DDBJ databases">
        <authorList>
            <person name="Ma L."/>
            <person name="Liu K.-W."/>
            <person name="Li Z."/>
            <person name="Hsiao Y.-Y."/>
            <person name="Qi Y."/>
            <person name="Fu T."/>
            <person name="Tang G."/>
            <person name="Zhang D."/>
            <person name="Sun W.-H."/>
            <person name="Liu D.-K."/>
            <person name="Li Y."/>
            <person name="Chen G.-Z."/>
            <person name="Liu X.-D."/>
            <person name="Liao X.-Y."/>
            <person name="Jiang Y.-T."/>
            <person name="Yu X."/>
            <person name="Hao Y."/>
            <person name="Huang J."/>
            <person name="Zhao X.-W."/>
            <person name="Ke S."/>
            <person name="Chen Y.-Y."/>
            <person name="Wu W.-L."/>
            <person name="Hsu J.-L."/>
            <person name="Lin Y.-F."/>
            <person name="Huang M.-D."/>
            <person name="Li C.-Y."/>
            <person name="Huang L."/>
            <person name="Wang Z.-W."/>
            <person name="Zhao X."/>
            <person name="Zhong W.-Y."/>
            <person name="Peng D.-H."/>
            <person name="Ahmad S."/>
            <person name="Lan S."/>
            <person name="Zhang J.-S."/>
            <person name="Tsai W.-C."/>
            <person name="Van De Peer Y."/>
            <person name="Liu Z.-J."/>
        </authorList>
    </citation>
    <scope>NUCLEOTIDE SEQUENCE</scope>
    <source>
        <strain evidence="4">CP</strain>
        <tissue evidence="4">Leaves</tissue>
    </source>
</reference>
<dbReference type="GO" id="GO:0051209">
    <property type="term" value="P:release of sequestered calcium ion into cytosol"/>
    <property type="evidence" value="ECO:0007669"/>
    <property type="project" value="TreeGrafter"/>
</dbReference>
<dbReference type="EC" id="3.1.4.11" evidence="1"/>
<dbReference type="Pfam" id="PF00387">
    <property type="entry name" value="PI-PLC-Y"/>
    <property type="match status" value="1"/>
</dbReference>
<organism evidence="4 5">
    <name type="scientific">Acorus calamus</name>
    <name type="common">Sweet flag</name>
    <dbReference type="NCBI Taxonomy" id="4465"/>
    <lineage>
        <taxon>Eukaryota</taxon>
        <taxon>Viridiplantae</taxon>
        <taxon>Streptophyta</taxon>
        <taxon>Embryophyta</taxon>
        <taxon>Tracheophyta</taxon>
        <taxon>Spermatophyta</taxon>
        <taxon>Magnoliopsida</taxon>
        <taxon>Liliopsida</taxon>
        <taxon>Acoraceae</taxon>
        <taxon>Acorus</taxon>
    </lineage>
</organism>
<gene>
    <name evidence="4" type="primary">PLC2</name>
    <name evidence="4" type="ORF">QJS10_CPA03g01250</name>
</gene>
<dbReference type="InterPro" id="IPR001711">
    <property type="entry name" value="PLipase_C_Pinositol-sp_Y"/>
</dbReference>
<evidence type="ECO:0000256" key="1">
    <source>
        <dbReference type="RuleBase" id="RU361133"/>
    </source>
</evidence>
<keyword evidence="1" id="KW-0443">Lipid metabolism</keyword>